<keyword evidence="1 2" id="KW-0344">Guanine-nucleotide releasing factor</keyword>
<reference evidence="4" key="1">
    <citation type="submission" date="2019-05" db="EMBL/GenBank/DDBJ databases">
        <title>Annotation for the trematode Fasciolopsis buski.</title>
        <authorList>
            <person name="Choi Y.-J."/>
        </authorList>
    </citation>
    <scope>NUCLEOTIDE SEQUENCE</scope>
    <source>
        <strain evidence="4">HT</strain>
        <tissue evidence="4">Whole worm</tissue>
    </source>
</reference>
<dbReference type="PANTHER" id="PTHR23113">
    <property type="entry name" value="GUANINE NUCLEOTIDE EXCHANGE FACTOR"/>
    <property type="match status" value="1"/>
</dbReference>
<evidence type="ECO:0000256" key="2">
    <source>
        <dbReference type="PROSITE-ProRule" id="PRU00168"/>
    </source>
</evidence>
<dbReference type="InterPro" id="IPR023578">
    <property type="entry name" value="Ras_GEF_dom_sf"/>
</dbReference>
<dbReference type="SMART" id="SM00147">
    <property type="entry name" value="RasGEF"/>
    <property type="match status" value="1"/>
</dbReference>
<evidence type="ECO:0000313" key="4">
    <source>
        <dbReference type="EMBL" id="KAA0197284.1"/>
    </source>
</evidence>
<keyword evidence="5" id="KW-1185">Reference proteome</keyword>
<sequence length="348" mass="38110">MSIISALQVECIYRLRHTWSGLGNKDRSTYRRLEDLFSQDDNCRRQREHMNAISLPGIPYLGLYLSDLTYTNVAFPRVGGKPSVTWINKINDIIDVIAHFQQSEYNFPVDGTLNAYLCAQRYIEELQKFLEEDNYKTSLMLEPPPPTAVMESYSRCVSPSVKEDPPRKTSGFLGNLTGDGNSRGLPALTASFHGLSFRSPSSGTNASSVNGALVSPKTHRAGLSTSTKAALINSSFESDQAPPPSKVHCAQHFRQQSASFSSPSNILTGKDPTRIVSPALAAISTEPLADTPDSLPTTPICRISKRPGKIITGNQLFPECYGSDGTVDPDFEKVFLCVCICASVYFAI</sequence>
<evidence type="ECO:0000313" key="5">
    <source>
        <dbReference type="Proteomes" id="UP000728185"/>
    </source>
</evidence>
<dbReference type="Proteomes" id="UP000728185">
    <property type="component" value="Unassembled WGS sequence"/>
</dbReference>
<dbReference type="Pfam" id="PF00617">
    <property type="entry name" value="RasGEF"/>
    <property type="match status" value="1"/>
</dbReference>
<dbReference type="InterPro" id="IPR036964">
    <property type="entry name" value="RASGEF_cat_dom_sf"/>
</dbReference>
<dbReference type="PROSITE" id="PS50009">
    <property type="entry name" value="RASGEF_CAT"/>
    <property type="match status" value="1"/>
</dbReference>
<evidence type="ECO:0000259" key="3">
    <source>
        <dbReference type="PROSITE" id="PS50009"/>
    </source>
</evidence>
<dbReference type="InterPro" id="IPR001895">
    <property type="entry name" value="RASGEF_cat_dom"/>
</dbReference>
<name>A0A8E0VMM2_9TREM</name>
<dbReference type="GO" id="GO:0005085">
    <property type="term" value="F:guanyl-nucleotide exchange factor activity"/>
    <property type="evidence" value="ECO:0007669"/>
    <property type="project" value="UniProtKB-KW"/>
</dbReference>
<dbReference type="PANTHER" id="PTHR23113:SF368">
    <property type="entry name" value="CELL DIVISION CONTROL PROTEIN 25"/>
    <property type="match status" value="1"/>
</dbReference>
<dbReference type="EMBL" id="LUCM01002481">
    <property type="protein sequence ID" value="KAA0197284.1"/>
    <property type="molecule type" value="Genomic_DNA"/>
</dbReference>
<dbReference type="SUPFAM" id="SSF48366">
    <property type="entry name" value="Ras GEF"/>
    <property type="match status" value="1"/>
</dbReference>
<protein>
    <submittedName>
        <fullName evidence="4">Ras-specific guanine nucleotide-releasing factor RalGPS1</fullName>
    </submittedName>
</protein>
<gene>
    <name evidence="4" type="ORF">FBUS_06594</name>
</gene>
<dbReference type="OrthoDB" id="10254377at2759"/>
<feature type="domain" description="Ras-GEF" evidence="3">
    <location>
        <begin position="1"/>
        <end position="144"/>
    </location>
</feature>
<dbReference type="AlphaFoldDB" id="A0A8E0VMM2"/>
<evidence type="ECO:0000256" key="1">
    <source>
        <dbReference type="ARBA" id="ARBA00022658"/>
    </source>
</evidence>
<dbReference type="GO" id="GO:0007265">
    <property type="term" value="P:Ras protein signal transduction"/>
    <property type="evidence" value="ECO:0007669"/>
    <property type="project" value="TreeGrafter"/>
</dbReference>
<proteinExistence type="predicted"/>
<comment type="caution">
    <text evidence="4">The sequence shown here is derived from an EMBL/GenBank/DDBJ whole genome shotgun (WGS) entry which is preliminary data.</text>
</comment>
<organism evidence="4 5">
    <name type="scientific">Fasciolopsis buskii</name>
    <dbReference type="NCBI Taxonomy" id="27845"/>
    <lineage>
        <taxon>Eukaryota</taxon>
        <taxon>Metazoa</taxon>
        <taxon>Spiralia</taxon>
        <taxon>Lophotrochozoa</taxon>
        <taxon>Platyhelminthes</taxon>
        <taxon>Trematoda</taxon>
        <taxon>Digenea</taxon>
        <taxon>Plagiorchiida</taxon>
        <taxon>Echinostomata</taxon>
        <taxon>Echinostomatoidea</taxon>
        <taxon>Fasciolidae</taxon>
        <taxon>Fasciolopsis</taxon>
    </lineage>
</organism>
<dbReference type="Gene3D" id="1.10.840.10">
    <property type="entry name" value="Ras guanine-nucleotide exchange factors catalytic domain"/>
    <property type="match status" value="1"/>
</dbReference>
<accession>A0A8E0VMM2</accession>
<dbReference type="InterPro" id="IPR008937">
    <property type="entry name" value="Ras-like_GEF"/>
</dbReference>
<dbReference type="GO" id="GO:0005886">
    <property type="term" value="C:plasma membrane"/>
    <property type="evidence" value="ECO:0007669"/>
    <property type="project" value="TreeGrafter"/>
</dbReference>